<accession>A0A940XTD9</accession>
<dbReference type="InterPro" id="IPR012495">
    <property type="entry name" value="TadE-like_dom"/>
</dbReference>
<evidence type="ECO:0000259" key="2">
    <source>
        <dbReference type="Pfam" id="PF07811"/>
    </source>
</evidence>
<keyword evidence="1" id="KW-1133">Transmembrane helix</keyword>
<evidence type="ECO:0000256" key="1">
    <source>
        <dbReference type="SAM" id="Phobius"/>
    </source>
</evidence>
<feature type="domain" description="TadE-like" evidence="2">
    <location>
        <begin position="23"/>
        <end position="64"/>
    </location>
</feature>
<dbReference type="EMBL" id="JAGPYQ010000001">
    <property type="protein sequence ID" value="MBQ0850262.1"/>
    <property type="molecule type" value="Genomic_DNA"/>
</dbReference>
<proteinExistence type="predicted"/>
<keyword evidence="1" id="KW-0472">Membrane</keyword>
<comment type="caution">
    <text evidence="3">The sequence shown here is derived from an EMBL/GenBank/DDBJ whole genome shotgun (WGS) entry which is preliminary data.</text>
</comment>
<evidence type="ECO:0000313" key="4">
    <source>
        <dbReference type="Proteomes" id="UP000677413"/>
    </source>
</evidence>
<dbReference type="AlphaFoldDB" id="A0A940XTD9"/>
<dbReference type="Proteomes" id="UP000677413">
    <property type="component" value="Unassembled WGS sequence"/>
</dbReference>
<protein>
    <submittedName>
        <fullName evidence="3">Pilus assembly protein</fullName>
    </submittedName>
</protein>
<evidence type="ECO:0000313" key="3">
    <source>
        <dbReference type="EMBL" id="MBQ0850262.1"/>
    </source>
</evidence>
<reference evidence="3 4" key="1">
    <citation type="submission" date="2021-04" db="EMBL/GenBank/DDBJ databases">
        <authorList>
            <person name="Tang X."/>
            <person name="Zhou X."/>
            <person name="Chen X."/>
            <person name="Cernava T."/>
            <person name="Zhang C."/>
        </authorList>
    </citation>
    <scope>NUCLEOTIDE SEQUENCE [LARGE SCALE GENOMIC DNA]</scope>
    <source>
        <strain evidence="3 4">BH-SS-21</strain>
    </source>
</reference>
<dbReference type="Pfam" id="PF07811">
    <property type="entry name" value="TadE"/>
    <property type="match status" value="1"/>
</dbReference>
<gene>
    <name evidence="3" type="ORF">J8N05_18900</name>
</gene>
<sequence length="138" mass="14702">MPATRVRPQSYLAGRPWWRQDRGSTALDMSMVVPLAFLLLFTLIQGGLWFHGRSVAHHAAQEAVDAQRAYNAAPGAGKAAAAAFLARMGGSLNGASVQVRDDGETVSVSVEGSVINLVPGWSGHVHQSVKAPVEKFRP</sequence>
<name>A0A940XTD9_9ACTN</name>
<feature type="transmembrane region" description="Helical" evidence="1">
    <location>
        <begin position="31"/>
        <end position="50"/>
    </location>
</feature>
<organism evidence="3 4">
    <name type="scientific">Streptomyces liliiviolaceus</name>
    <dbReference type="NCBI Taxonomy" id="2823109"/>
    <lineage>
        <taxon>Bacteria</taxon>
        <taxon>Bacillati</taxon>
        <taxon>Actinomycetota</taxon>
        <taxon>Actinomycetes</taxon>
        <taxon>Kitasatosporales</taxon>
        <taxon>Streptomycetaceae</taxon>
        <taxon>Streptomyces</taxon>
    </lineage>
</organism>
<dbReference type="RefSeq" id="WP_210884277.1">
    <property type="nucleotide sequence ID" value="NZ_JAGPYQ010000001.1"/>
</dbReference>
<keyword evidence="4" id="KW-1185">Reference proteome</keyword>
<keyword evidence="1" id="KW-0812">Transmembrane</keyword>